<feature type="zinc finger region" description="C3H1-type" evidence="5">
    <location>
        <begin position="47"/>
        <end position="74"/>
    </location>
</feature>
<evidence type="ECO:0000259" key="8">
    <source>
        <dbReference type="PROSITE" id="PS50103"/>
    </source>
</evidence>
<dbReference type="Pfam" id="PF00097">
    <property type="entry name" value="zf-C3HC4"/>
    <property type="match status" value="1"/>
</dbReference>
<dbReference type="SMART" id="SM00356">
    <property type="entry name" value="ZnF_C3H1"/>
    <property type="match status" value="3"/>
</dbReference>
<reference evidence="9 10" key="1">
    <citation type="journal article" date="2012" name="Science">
        <title>The Paleozoic origin of enzymatic lignin decomposition reconstructed from 31 fungal genomes.</title>
        <authorList>
            <person name="Floudas D."/>
            <person name="Binder M."/>
            <person name="Riley R."/>
            <person name="Barry K."/>
            <person name="Blanchette R.A."/>
            <person name="Henrissat B."/>
            <person name="Martinez A.T."/>
            <person name="Otillar R."/>
            <person name="Spatafora J.W."/>
            <person name="Yadav J.S."/>
            <person name="Aerts A."/>
            <person name="Benoit I."/>
            <person name="Boyd A."/>
            <person name="Carlson A."/>
            <person name="Copeland A."/>
            <person name="Coutinho P.M."/>
            <person name="de Vries R.P."/>
            <person name="Ferreira P."/>
            <person name="Findley K."/>
            <person name="Foster B."/>
            <person name="Gaskell J."/>
            <person name="Glotzer D."/>
            <person name="Gorecki P."/>
            <person name="Heitman J."/>
            <person name="Hesse C."/>
            <person name="Hori C."/>
            <person name="Igarashi K."/>
            <person name="Jurgens J.A."/>
            <person name="Kallen N."/>
            <person name="Kersten P."/>
            <person name="Kohler A."/>
            <person name="Kuees U."/>
            <person name="Kumar T.K.A."/>
            <person name="Kuo A."/>
            <person name="LaButti K."/>
            <person name="Larrondo L.F."/>
            <person name="Lindquist E."/>
            <person name="Ling A."/>
            <person name="Lombard V."/>
            <person name="Lucas S."/>
            <person name="Lundell T."/>
            <person name="Martin R."/>
            <person name="McLaughlin D.J."/>
            <person name="Morgenstern I."/>
            <person name="Morin E."/>
            <person name="Murat C."/>
            <person name="Nagy L.G."/>
            <person name="Nolan M."/>
            <person name="Ohm R.A."/>
            <person name="Patyshakuliyeva A."/>
            <person name="Rokas A."/>
            <person name="Ruiz-Duenas F.J."/>
            <person name="Sabat G."/>
            <person name="Salamov A."/>
            <person name="Samejima M."/>
            <person name="Schmutz J."/>
            <person name="Slot J.C."/>
            <person name="St John F."/>
            <person name="Stenlid J."/>
            <person name="Sun H."/>
            <person name="Sun S."/>
            <person name="Syed K."/>
            <person name="Tsang A."/>
            <person name="Wiebenga A."/>
            <person name="Young D."/>
            <person name="Pisabarro A."/>
            <person name="Eastwood D.C."/>
            <person name="Martin F."/>
            <person name="Cullen D."/>
            <person name="Grigoriev I.V."/>
            <person name="Hibbett D.S."/>
        </authorList>
    </citation>
    <scope>NUCLEOTIDE SEQUENCE [LARGE SCALE GENOMIC DNA]</scope>
    <source>
        <strain evidence="9 10">ATCC 11539</strain>
    </source>
</reference>
<dbReference type="GO" id="GO:0000209">
    <property type="term" value="P:protein polyubiquitination"/>
    <property type="evidence" value="ECO:0007669"/>
    <property type="project" value="InterPro"/>
</dbReference>
<dbReference type="OrthoDB" id="250836at2759"/>
<feature type="compositionally biased region" description="Polar residues" evidence="6">
    <location>
        <begin position="496"/>
        <end position="506"/>
    </location>
</feature>
<sequence>MNPEAPVFRPSTSKPRGVCKYYNAPRGCFAGDKCKFLHGETETITPYDRSKTCSYYAAGYCRRGDQCWFRHVLPDKVKAPEQAEGSTTADSQDAVEFEDVCSICYEKPITYGLLVGCSHVFCVKCIREWRDAREKSNETVTSGAIKKCPYCRVESRFITPSSVYYPEGHPGKEHAIQKYKESMARVPCRYFQKSPASDRFCPFGRDCFYQHQNDDGSPYVFDKGVAHYLPIYKRRMRREASSSTWRSADTWEEISATIQAISDSIPQLIWQNAGSDDDSDHEDEDEERDVARVNVETLERLASRVLASLTAMESIAQAARVRLDDDDEQAHPTETSLAQFIREAAGESEPSSASRPMSDSTSLAASSALDTREDTSGFPSFSSNDIDLEEDESYYTSDGSEGREGSEDAQEDYQHLELDDAFSVTDNLANALRESLQAEDLNEFVRQVASLGSPERSPALSSISEPREDPTAPTASSTDAEHVPAEQAVVGDPAGTDSSASIQSFQAEAGLGPPSRPEIQFNAKPTFVSDGRGRVVWSNSTRGRSGRDRGC</sequence>
<feature type="zinc finger region" description="C3H1-type" evidence="5">
    <location>
        <begin position="182"/>
        <end position="214"/>
    </location>
</feature>
<dbReference type="Proteomes" id="UP000030669">
    <property type="component" value="Unassembled WGS sequence"/>
</dbReference>
<dbReference type="KEGG" id="gtr:GLOTRDRAFT_115698"/>
<evidence type="ECO:0008006" key="11">
    <source>
        <dbReference type="Google" id="ProtNLM"/>
    </source>
</evidence>
<dbReference type="eggNOG" id="KOG1039">
    <property type="taxonomic scope" value="Eukaryota"/>
</dbReference>
<evidence type="ECO:0000256" key="2">
    <source>
        <dbReference type="ARBA" id="ARBA00022723"/>
    </source>
</evidence>
<dbReference type="SMART" id="SM00184">
    <property type="entry name" value="RING"/>
    <property type="match status" value="1"/>
</dbReference>
<dbReference type="GO" id="GO:0061630">
    <property type="term" value="F:ubiquitin protein ligase activity"/>
    <property type="evidence" value="ECO:0007669"/>
    <property type="project" value="InterPro"/>
</dbReference>
<evidence type="ECO:0000256" key="4">
    <source>
        <dbReference type="ARBA" id="ARBA00022833"/>
    </source>
</evidence>
<dbReference type="InterPro" id="IPR017907">
    <property type="entry name" value="Znf_RING_CS"/>
</dbReference>
<evidence type="ECO:0000259" key="7">
    <source>
        <dbReference type="PROSITE" id="PS50089"/>
    </source>
</evidence>
<dbReference type="STRING" id="670483.S7RPH9"/>
<feature type="region of interest" description="Disordered" evidence="6">
    <location>
        <begin position="343"/>
        <end position="411"/>
    </location>
</feature>
<evidence type="ECO:0000313" key="10">
    <source>
        <dbReference type="Proteomes" id="UP000030669"/>
    </source>
</evidence>
<dbReference type="PROSITE" id="PS50103">
    <property type="entry name" value="ZF_C3H1"/>
    <property type="match status" value="3"/>
</dbReference>
<dbReference type="EMBL" id="KB469300">
    <property type="protein sequence ID" value="EPQ56445.1"/>
    <property type="molecule type" value="Genomic_DNA"/>
</dbReference>
<feature type="domain" description="RING-type" evidence="7">
    <location>
        <begin position="101"/>
        <end position="152"/>
    </location>
</feature>
<evidence type="ECO:0000256" key="3">
    <source>
        <dbReference type="ARBA" id="ARBA00022771"/>
    </source>
</evidence>
<name>S7RPH9_GLOTA</name>
<dbReference type="CDD" id="cd16521">
    <property type="entry name" value="RING-HC_MKRN"/>
    <property type="match status" value="1"/>
</dbReference>
<dbReference type="GO" id="GO:0008270">
    <property type="term" value="F:zinc ion binding"/>
    <property type="evidence" value="ECO:0007669"/>
    <property type="project" value="UniProtKB-KW"/>
</dbReference>
<keyword evidence="3 5" id="KW-0863">Zinc-finger</keyword>
<organism evidence="9 10">
    <name type="scientific">Gloeophyllum trabeum (strain ATCC 11539 / FP-39264 / Madison 617)</name>
    <name type="common">Brown rot fungus</name>
    <dbReference type="NCBI Taxonomy" id="670483"/>
    <lineage>
        <taxon>Eukaryota</taxon>
        <taxon>Fungi</taxon>
        <taxon>Dikarya</taxon>
        <taxon>Basidiomycota</taxon>
        <taxon>Agaricomycotina</taxon>
        <taxon>Agaricomycetes</taxon>
        <taxon>Gloeophyllales</taxon>
        <taxon>Gloeophyllaceae</taxon>
        <taxon>Gloeophyllum</taxon>
    </lineage>
</organism>
<dbReference type="RefSeq" id="XP_007865176.1">
    <property type="nucleotide sequence ID" value="XM_007866985.1"/>
</dbReference>
<feature type="domain" description="C3H1-type" evidence="8">
    <location>
        <begin position="182"/>
        <end position="214"/>
    </location>
</feature>
<keyword evidence="1" id="KW-0808">Transferase</keyword>
<dbReference type="InterPro" id="IPR018957">
    <property type="entry name" value="Znf_C3HC4_RING-type"/>
</dbReference>
<feature type="compositionally biased region" description="Low complexity" evidence="6">
    <location>
        <begin position="347"/>
        <end position="369"/>
    </location>
</feature>
<evidence type="ECO:0000313" key="9">
    <source>
        <dbReference type="EMBL" id="EPQ56445.1"/>
    </source>
</evidence>
<dbReference type="InterPro" id="IPR036855">
    <property type="entry name" value="Znf_CCCH_sf"/>
</dbReference>
<dbReference type="InterPro" id="IPR001841">
    <property type="entry name" value="Znf_RING"/>
</dbReference>
<dbReference type="GeneID" id="19300078"/>
<evidence type="ECO:0000256" key="6">
    <source>
        <dbReference type="SAM" id="MobiDB-lite"/>
    </source>
</evidence>
<feature type="domain" description="C3H1-type" evidence="8">
    <location>
        <begin position="13"/>
        <end position="41"/>
    </location>
</feature>
<dbReference type="Gene3D" id="4.10.1000.10">
    <property type="entry name" value="Zinc finger, CCCH-type"/>
    <property type="match status" value="1"/>
</dbReference>
<dbReference type="PROSITE" id="PS00518">
    <property type="entry name" value="ZF_RING_1"/>
    <property type="match status" value="1"/>
</dbReference>
<dbReference type="InterPro" id="IPR000571">
    <property type="entry name" value="Znf_CCCH"/>
</dbReference>
<feature type="region of interest" description="Disordered" evidence="6">
    <location>
        <begin position="271"/>
        <end position="291"/>
    </location>
</feature>
<keyword evidence="2 5" id="KW-0479">Metal-binding</keyword>
<protein>
    <recommendedName>
        <fullName evidence="11">RING-type E3 ubiquitin transferase</fullName>
    </recommendedName>
</protein>
<dbReference type="SUPFAM" id="SSF90229">
    <property type="entry name" value="CCCH zinc finger"/>
    <property type="match status" value="2"/>
</dbReference>
<dbReference type="PANTHER" id="PTHR11224">
    <property type="entry name" value="MAKORIN-RELATED"/>
    <property type="match status" value="1"/>
</dbReference>
<dbReference type="HOGENOM" id="CLU_029632_0_0_1"/>
<keyword evidence="10" id="KW-1185">Reference proteome</keyword>
<dbReference type="InterPro" id="IPR045072">
    <property type="entry name" value="MKRN-like"/>
</dbReference>
<dbReference type="PANTHER" id="PTHR11224:SF59">
    <property type="entry name" value="RING-TYPE E3 UBIQUITIN TRANSFERASE"/>
    <property type="match status" value="1"/>
</dbReference>
<accession>S7RPH9</accession>
<keyword evidence="4 5" id="KW-0862">Zinc</keyword>
<dbReference type="Gene3D" id="3.30.40.10">
    <property type="entry name" value="Zinc/RING finger domain, C3HC4 (zinc finger)"/>
    <property type="match status" value="1"/>
</dbReference>
<gene>
    <name evidence="9" type="ORF">GLOTRDRAFT_115698</name>
</gene>
<dbReference type="PROSITE" id="PS50089">
    <property type="entry name" value="ZF_RING_2"/>
    <property type="match status" value="1"/>
</dbReference>
<dbReference type="SUPFAM" id="SSF57850">
    <property type="entry name" value="RING/U-box"/>
    <property type="match status" value="1"/>
</dbReference>
<proteinExistence type="predicted"/>
<feature type="compositionally biased region" description="Acidic residues" evidence="6">
    <location>
        <begin position="275"/>
        <end position="288"/>
    </location>
</feature>
<feature type="domain" description="C3H1-type" evidence="8">
    <location>
        <begin position="47"/>
        <end position="74"/>
    </location>
</feature>
<feature type="region of interest" description="Disordered" evidence="6">
    <location>
        <begin position="449"/>
        <end position="551"/>
    </location>
</feature>
<evidence type="ECO:0000256" key="5">
    <source>
        <dbReference type="PROSITE-ProRule" id="PRU00723"/>
    </source>
</evidence>
<dbReference type="AlphaFoldDB" id="S7RPH9"/>
<evidence type="ECO:0000256" key="1">
    <source>
        <dbReference type="ARBA" id="ARBA00022679"/>
    </source>
</evidence>
<feature type="compositionally biased region" description="Basic and acidic residues" evidence="6">
    <location>
        <begin position="400"/>
        <end position="411"/>
    </location>
</feature>
<dbReference type="InterPro" id="IPR013083">
    <property type="entry name" value="Znf_RING/FYVE/PHD"/>
</dbReference>
<feature type="zinc finger region" description="C3H1-type" evidence="5">
    <location>
        <begin position="13"/>
        <end position="41"/>
    </location>
</feature>